<name>A0A8J6P7E7_9FLAO</name>
<evidence type="ECO:0000313" key="2">
    <source>
        <dbReference type="Proteomes" id="UP000652681"/>
    </source>
</evidence>
<dbReference type="EMBL" id="JACVEL010000001">
    <property type="protein sequence ID" value="MBC9811296.1"/>
    <property type="molecule type" value="Genomic_DNA"/>
</dbReference>
<organism evidence="1 2">
    <name type="scientific">Taishania pollutisoli</name>
    <dbReference type="NCBI Taxonomy" id="2766479"/>
    <lineage>
        <taxon>Bacteria</taxon>
        <taxon>Pseudomonadati</taxon>
        <taxon>Bacteroidota</taxon>
        <taxon>Flavobacteriia</taxon>
        <taxon>Flavobacteriales</taxon>
        <taxon>Crocinitomicaceae</taxon>
        <taxon>Taishania</taxon>
    </lineage>
</organism>
<reference evidence="1" key="1">
    <citation type="submission" date="2020-09" db="EMBL/GenBank/DDBJ databases">
        <title>Taishania pollutisoli gen. nov., sp. nov., Isolated from Tetrabromobisphenol A-Contaminated Soil.</title>
        <authorList>
            <person name="Chen Q."/>
        </authorList>
    </citation>
    <scope>NUCLEOTIDE SEQUENCE</scope>
    <source>
        <strain evidence="1">CZZ-1</strain>
    </source>
</reference>
<dbReference type="AlphaFoldDB" id="A0A8J6P7E7"/>
<proteinExistence type="predicted"/>
<dbReference type="Proteomes" id="UP000652681">
    <property type="component" value="Unassembled WGS sequence"/>
</dbReference>
<sequence length="564" mass="64334">MRLFSLLIILLFPLISEGQKKYTLLFINNEYKVIKKHPETRFKDSITLKNYLKDFQSFAHKKGYLLSSFDTIGKTGETSFYVRFSAGEKFQHAVLRTAPEEQRFLRKKGSISEKMLLKAPLTPQEFMSTLTTIQQTYLDNGYPFVNVYLDSVVILNNSIEAVVMVDKGEQLKWSKLHVKGDSSISRKFVGSLIGIKEKSIYSESDFYRISQKLKQINYFEEIKPAEILFTPEGVELYTYLRSKPMSSVNGIIGLQPNPLTSKLSLTGELSLKLQNILKRGELLYIDWRSIQPQTQSLRSQLTYPYFFNTNFGLDGTFDLYKRDSTFLEINATAGVNYYLNGGSYIKVFYQNNTSNLLSGAANSTLQNLGSVKTNSYGIAFVYNKVDYLPNPSRGMILETKFSAGTRTAQISDTSSEVKSTVYRGMINITGFIPLAKRHVLMLRNKTNLYQAPVIYANEAHRYGGLSTQRGFNEEELYATAQTTFTAEYRFLVDRNSYAFAFFDQSWYENSSQTYYNDQPSGFGVGFSFGTNIGVFSISYALGKQFDNPVMFRNGKIHFGYIAYF</sequence>
<gene>
    <name evidence="1" type="ORF">H9Y05_02295</name>
</gene>
<evidence type="ECO:0008006" key="3">
    <source>
        <dbReference type="Google" id="ProtNLM"/>
    </source>
</evidence>
<accession>A0A8J6P7E7</accession>
<dbReference type="RefSeq" id="WP_216713385.1">
    <property type="nucleotide sequence ID" value="NZ_JACVEL010000001.1"/>
</dbReference>
<evidence type="ECO:0000313" key="1">
    <source>
        <dbReference type="EMBL" id="MBC9811296.1"/>
    </source>
</evidence>
<keyword evidence="2" id="KW-1185">Reference proteome</keyword>
<protein>
    <recommendedName>
        <fullName evidence="3">POTRA domain-containing protein</fullName>
    </recommendedName>
</protein>
<comment type="caution">
    <text evidence="1">The sequence shown here is derived from an EMBL/GenBank/DDBJ whole genome shotgun (WGS) entry which is preliminary data.</text>
</comment>
<dbReference type="Gene3D" id="2.40.160.50">
    <property type="entry name" value="membrane protein fhac: a member of the omp85/tpsb transporter family"/>
    <property type="match status" value="1"/>
</dbReference>